<dbReference type="Pfam" id="PF04820">
    <property type="entry name" value="Trp_halogenase"/>
    <property type="match status" value="1"/>
</dbReference>
<dbReference type="Proteomes" id="UP000557717">
    <property type="component" value="Unassembled WGS sequence"/>
</dbReference>
<name>A0A840V4N8_9BACT</name>
<keyword evidence="1" id="KW-0560">Oxidoreductase</keyword>
<dbReference type="RefSeq" id="WP_184019630.1">
    <property type="nucleotide sequence ID" value="NZ_JACHFD010000013.1"/>
</dbReference>
<dbReference type="InterPro" id="IPR006905">
    <property type="entry name" value="Flavin_halogenase"/>
</dbReference>
<dbReference type="SUPFAM" id="SSF51905">
    <property type="entry name" value="FAD/NAD(P)-binding domain"/>
    <property type="match status" value="1"/>
</dbReference>
<gene>
    <name evidence="1" type="ORF">HNR46_002769</name>
</gene>
<dbReference type="PANTHER" id="PTHR43747:SF4">
    <property type="entry name" value="FLAVIN-DEPENDENT TRYPTOPHAN HALOGENASE"/>
    <property type="match status" value="1"/>
</dbReference>
<keyword evidence="2" id="KW-1185">Reference proteome</keyword>
<sequence length="495" mass="54545">MHSTANPKILILGGGLDGLVAALSLRARGSNIDITVLRPPNLSAPLPDESTDAALPSFLHDFLGISPARLHHSVKPVWKLGSRLEWGPREDFLLTYDPQFTQIPKGVTKAAGYYAAVEIQDISRSAAFIRRDKAFPTGPLGKPALQGGYGYHLKSEPLLELLETLAKEQGIQILDEEIIRVDSANGELRGVHLQQSGQLEADLYVDASGQAAAWIRGELGVEFLKFSSLIADAWCAVRVPRPEGPIHPHTTFRTQPHGWSWQIEHEDSIQVGQVFSSEHHAAEDIEALLRETHPEASAPLRGTFQRGHVETPWVGNVVAIGAAMGDAEPLVTGRLSQLAHECRWLAELLEACAFCPGEVERQFYCRRTLALRKEARDLTALLHAHNHRLDTPFWITSRAQAQFADLENFLAAYREIGPSPLLGASLPTQPSAYGLEGYLALLIGLRLPFDNVHLTQPEETERVHQAHRRHAQTAATALGVREILAATRTPSWNWS</sequence>
<dbReference type="GO" id="GO:0004497">
    <property type="term" value="F:monooxygenase activity"/>
    <property type="evidence" value="ECO:0007669"/>
    <property type="project" value="InterPro"/>
</dbReference>
<evidence type="ECO:0000313" key="2">
    <source>
        <dbReference type="Proteomes" id="UP000557717"/>
    </source>
</evidence>
<reference evidence="1 2" key="1">
    <citation type="submission" date="2020-08" db="EMBL/GenBank/DDBJ databases">
        <title>Genomic Encyclopedia of Type Strains, Phase IV (KMG-IV): sequencing the most valuable type-strain genomes for metagenomic binning, comparative biology and taxonomic classification.</title>
        <authorList>
            <person name="Goeker M."/>
        </authorList>
    </citation>
    <scope>NUCLEOTIDE SEQUENCE [LARGE SCALE GENOMIC DNA]</scope>
    <source>
        <strain evidence="1 2">YC6886</strain>
    </source>
</reference>
<organism evidence="1 2">
    <name type="scientific">Haloferula luteola</name>
    <dbReference type="NCBI Taxonomy" id="595692"/>
    <lineage>
        <taxon>Bacteria</taxon>
        <taxon>Pseudomonadati</taxon>
        <taxon>Verrucomicrobiota</taxon>
        <taxon>Verrucomicrobiia</taxon>
        <taxon>Verrucomicrobiales</taxon>
        <taxon>Verrucomicrobiaceae</taxon>
        <taxon>Haloferula</taxon>
    </lineage>
</organism>
<dbReference type="InterPro" id="IPR050816">
    <property type="entry name" value="Flavin-dep_Halogenase_NPB"/>
</dbReference>
<dbReference type="Gene3D" id="3.50.50.60">
    <property type="entry name" value="FAD/NAD(P)-binding domain"/>
    <property type="match status" value="1"/>
</dbReference>
<comment type="caution">
    <text evidence="1">The sequence shown here is derived from an EMBL/GenBank/DDBJ whole genome shotgun (WGS) entry which is preliminary data.</text>
</comment>
<dbReference type="PANTHER" id="PTHR43747">
    <property type="entry name" value="FAD-BINDING PROTEIN"/>
    <property type="match status" value="1"/>
</dbReference>
<protein>
    <submittedName>
        <fullName evidence="1">Tryptophan halogenase</fullName>
        <ecNumber evidence="1">1.14.19.9</ecNumber>
    </submittedName>
</protein>
<dbReference type="InterPro" id="IPR036188">
    <property type="entry name" value="FAD/NAD-bd_sf"/>
</dbReference>
<proteinExistence type="predicted"/>
<dbReference type="EMBL" id="JACHFD010000013">
    <property type="protein sequence ID" value="MBB5352523.1"/>
    <property type="molecule type" value="Genomic_DNA"/>
</dbReference>
<dbReference type="EC" id="1.14.19.9" evidence="1"/>
<dbReference type="AlphaFoldDB" id="A0A840V4N8"/>
<evidence type="ECO:0000313" key="1">
    <source>
        <dbReference type="EMBL" id="MBB5352523.1"/>
    </source>
</evidence>
<accession>A0A840V4N8</accession>